<evidence type="ECO:0000313" key="7">
    <source>
        <dbReference type="EMBL" id="TXG58735.1"/>
    </source>
</evidence>
<dbReference type="EMBL" id="VAHF01000007">
    <property type="protein sequence ID" value="TXG58735.1"/>
    <property type="molecule type" value="Genomic_DNA"/>
</dbReference>
<dbReference type="GO" id="GO:0031564">
    <property type="term" value="P:transcription antitermination"/>
    <property type="evidence" value="ECO:0007669"/>
    <property type="project" value="UniProtKB-KW"/>
</dbReference>
<dbReference type="Proteomes" id="UP000323000">
    <property type="component" value="Chromosome 7"/>
</dbReference>
<keyword evidence="3" id="KW-0804">Transcription</keyword>
<dbReference type="InterPro" id="IPR036735">
    <property type="entry name" value="NGN_dom_sf"/>
</dbReference>
<dbReference type="InterPro" id="IPR006645">
    <property type="entry name" value="NGN-like_dom"/>
</dbReference>
<evidence type="ECO:0000256" key="1">
    <source>
        <dbReference type="ARBA" id="ARBA00022814"/>
    </source>
</evidence>
<evidence type="ECO:0000259" key="5">
    <source>
        <dbReference type="SMART" id="SM00738"/>
    </source>
</evidence>
<proteinExistence type="predicted"/>
<dbReference type="PANTHER" id="PTHR30265:SF4">
    <property type="entry name" value="KOW MOTIF FAMILY PROTEIN, EXPRESSED"/>
    <property type="match status" value="1"/>
</dbReference>
<name>A0A5C7HPQ1_9ROSI</name>
<evidence type="ECO:0000256" key="3">
    <source>
        <dbReference type="ARBA" id="ARBA00023163"/>
    </source>
</evidence>
<feature type="compositionally biased region" description="Polar residues" evidence="4">
    <location>
        <begin position="40"/>
        <end position="51"/>
    </location>
</feature>
<accession>A0A5C7HPQ1</accession>
<dbReference type="OrthoDB" id="8300383at2759"/>
<gene>
    <name evidence="7" type="ORF">EZV62_016564</name>
</gene>
<dbReference type="SMART" id="SM00738">
    <property type="entry name" value="NGN"/>
    <property type="match status" value="1"/>
</dbReference>
<feature type="compositionally biased region" description="Basic and acidic residues" evidence="4">
    <location>
        <begin position="52"/>
        <end position="66"/>
    </location>
</feature>
<feature type="region of interest" description="Disordered" evidence="4">
    <location>
        <begin position="37"/>
        <end position="72"/>
    </location>
</feature>
<evidence type="ECO:0000256" key="2">
    <source>
        <dbReference type="ARBA" id="ARBA00023015"/>
    </source>
</evidence>
<comment type="caution">
    <text evidence="7">The sequence shown here is derived from an EMBL/GenBank/DDBJ whole genome shotgun (WGS) entry which is preliminary data.</text>
</comment>
<sequence>MKQGLLLWSPCHHPPSLSIISISFPIHATKYTPPKPISATLDSTATTTHQELSARERRQLRNERRERKTGHSWKEEVEEKLLKKPKKRYATWTEELNLDNLADSGPQWWVVRVTRLRYEEISEKLARSLVRNFPDIEFKMYAPAVQVKRKLKNGTYSVKPKPIFPGCIFLRCVLNKEIHDSIRECDGVGGFVGSKVGNTKKQINRPRPVSPDDMEAIFQEAKVEQEKVNQAFEEEQRGDKLPAPGSTVRVISGTFAEFEGSLKKLNRKTGKLLKQLTRQEGLLPWQYSCKSVTKGKGIEVTRLASSDTPRILKDTQTDNGLSKVGLSKLIAQSSMILHESERVAKTSKRI</sequence>
<reference evidence="8" key="1">
    <citation type="journal article" date="2019" name="Gigascience">
        <title>De novo genome assembly of the endangered Acer yangbiense, a plant species with extremely small populations endemic to Yunnan Province, China.</title>
        <authorList>
            <person name="Yang J."/>
            <person name="Wariss H.M."/>
            <person name="Tao L."/>
            <person name="Zhang R."/>
            <person name="Yun Q."/>
            <person name="Hollingsworth P."/>
            <person name="Dao Z."/>
            <person name="Luo G."/>
            <person name="Guo H."/>
            <person name="Ma Y."/>
            <person name="Sun W."/>
        </authorList>
    </citation>
    <scope>NUCLEOTIDE SEQUENCE [LARGE SCALE GENOMIC DNA]</scope>
    <source>
        <strain evidence="8">cv. Malutang</strain>
    </source>
</reference>
<evidence type="ECO:0000313" key="8">
    <source>
        <dbReference type="Proteomes" id="UP000323000"/>
    </source>
</evidence>
<feature type="domain" description="NusG-like N-terminal" evidence="5">
    <location>
        <begin position="105"/>
        <end position="221"/>
    </location>
</feature>
<keyword evidence="2" id="KW-0805">Transcription regulation</keyword>
<dbReference type="Pfam" id="PF02357">
    <property type="entry name" value="NusG"/>
    <property type="match status" value="1"/>
</dbReference>
<evidence type="ECO:0000259" key="6">
    <source>
        <dbReference type="SMART" id="SM00739"/>
    </source>
</evidence>
<dbReference type="InterPro" id="IPR005824">
    <property type="entry name" value="KOW"/>
</dbReference>
<dbReference type="SMART" id="SM00739">
    <property type="entry name" value="KOW"/>
    <property type="match status" value="1"/>
</dbReference>
<dbReference type="SUPFAM" id="SSF82679">
    <property type="entry name" value="N-utilization substance G protein NusG, N-terminal domain"/>
    <property type="match status" value="1"/>
</dbReference>
<dbReference type="PANTHER" id="PTHR30265">
    <property type="entry name" value="RHO-INTERACTING TRANSCRIPTION TERMINATION FACTOR NUSG"/>
    <property type="match status" value="1"/>
</dbReference>
<evidence type="ECO:0000256" key="4">
    <source>
        <dbReference type="SAM" id="MobiDB-lite"/>
    </source>
</evidence>
<keyword evidence="1" id="KW-0889">Transcription antitermination</keyword>
<dbReference type="GO" id="GO:0006354">
    <property type="term" value="P:DNA-templated transcription elongation"/>
    <property type="evidence" value="ECO:0007669"/>
    <property type="project" value="InterPro"/>
</dbReference>
<organism evidence="7 8">
    <name type="scientific">Acer yangbiense</name>
    <dbReference type="NCBI Taxonomy" id="1000413"/>
    <lineage>
        <taxon>Eukaryota</taxon>
        <taxon>Viridiplantae</taxon>
        <taxon>Streptophyta</taxon>
        <taxon>Embryophyta</taxon>
        <taxon>Tracheophyta</taxon>
        <taxon>Spermatophyta</taxon>
        <taxon>Magnoliopsida</taxon>
        <taxon>eudicotyledons</taxon>
        <taxon>Gunneridae</taxon>
        <taxon>Pentapetalae</taxon>
        <taxon>rosids</taxon>
        <taxon>malvids</taxon>
        <taxon>Sapindales</taxon>
        <taxon>Sapindaceae</taxon>
        <taxon>Hippocastanoideae</taxon>
        <taxon>Acereae</taxon>
        <taxon>Acer</taxon>
    </lineage>
</organism>
<feature type="domain" description="KOW" evidence="6">
    <location>
        <begin position="241"/>
        <end position="268"/>
    </location>
</feature>
<evidence type="ECO:0008006" key="9">
    <source>
        <dbReference type="Google" id="ProtNLM"/>
    </source>
</evidence>
<dbReference type="Gene3D" id="3.30.70.940">
    <property type="entry name" value="NusG, N-terminal domain"/>
    <property type="match status" value="1"/>
</dbReference>
<dbReference type="CDD" id="cd09890">
    <property type="entry name" value="NGN_plant"/>
    <property type="match status" value="1"/>
</dbReference>
<dbReference type="AlphaFoldDB" id="A0A5C7HPQ1"/>
<protein>
    <recommendedName>
        <fullName evidence="9">NusG-like N-terminal domain-containing protein</fullName>
    </recommendedName>
</protein>
<keyword evidence="8" id="KW-1185">Reference proteome</keyword>
<dbReference type="InterPro" id="IPR043425">
    <property type="entry name" value="NusG-like"/>
</dbReference>